<evidence type="ECO:0000256" key="1">
    <source>
        <dbReference type="SAM" id="SignalP"/>
    </source>
</evidence>
<keyword evidence="3" id="KW-1185">Reference proteome</keyword>
<dbReference type="InterPro" id="IPR006311">
    <property type="entry name" value="TAT_signal"/>
</dbReference>
<keyword evidence="1" id="KW-0732">Signal</keyword>
<protein>
    <recommendedName>
        <fullName evidence="4">Tat pathway signal sequence domain protein</fullName>
    </recommendedName>
</protein>
<proteinExistence type="predicted"/>
<dbReference type="KEGG" id="ica:Intca_1194"/>
<accession>E6SEV5</accession>
<organism evidence="2 3">
    <name type="scientific">Intrasporangium calvum (strain ATCC 23552 / DSM 43043 / JCM 3097 / NBRC 12989 / NCIMB 10167 / NRRL B-3866 / 7 KIP)</name>
    <dbReference type="NCBI Taxonomy" id="710696"/>
    <lineage>
        <taxon>Bacteria</taxon>
        <taxon>Bacillati</taxon>
        <taxon>Actinomycetota</taxon>
        <taxon>Actinomycetes</taxon>
        <taxon>Micrococcales</taxon>
        <taxon>Intrasporangiaceae</taxon>
        <taxon>Intrasporangium</taxon>
    </lineage>
</organism>
<feature type="signal peptide" evidence="1">
    <location>
        <begin position="1"/>
        <end position="38"/>
    </location>
</feature>
<evidence type="ECO:0000313" key="2">
    <source>
        <dbReference type="EMBL" id="ADU47712.1"/>
    </source>
</evidence>
<name>E6SEV5_INTC7</name>
<gene>
    <name evidence="2" type="ordered locus">Intca_1194</name>
</gene>
<dbReference type="EMBL" id="CP002343">
    <property type="protein sequence ID" value="ADU47712.1"/>
    <property type="molecule type" value="Genomic_DNA"/>
</dbReference>
<dbReference type="HOGENOM" id="CLU_1324901_0_0_11"/>
<feature type="chain" id="PRO_5003211080" description="Tat pathway signal sequence domain protein" evidence="1">
    <location>
        <begin position="39"/>
        <end position="207"/>
    </location>
</feature>
<dbReference type="Proteomes" id="UP000008914">
    <property type="component" value="Chromosome"/>
</dbReference>
<sequence>MTHNETGSGLRPSRRTVVKGAAWAVPAVAVAASTPASASSPVPPEIQFGESQLCKLPGASQADNCYDKGYVAFLVFDNTANTQPYYLCSVESFTAKGAELCVVGISEVTSSEACQTLVAPNDGILIPAEQEVTVAVWTNSSSSSASGTFQVTFTGSFEGCPSVDAPEVQSGHLTGSSWPGDDQGSCKPPAACTTVPSACDSVCATTA</sequence>
<dbReference type="RefSeq" id="WP_013492028.1">
    <property type="nucleotide sequence ID" value="NC_014830.1"/>
</dbReference>
<reference evidence="2 3" key="1">
    <citation type="journal article" date="2010" name="Stand. Genomic Sci.">
        <title>Complete genome sequence of Intrasporangium calvum type strain (7 KIP).</title>
        <authorList>
            <person name="Del Rio T.G."/>
            <person name="Chertkov O."/>
            <person name="Yasawong M."/>
            <person name="Lucas S."/>
            <person name="Deshpande S."/>
            <person name="Cheng J.F."/>
            <person name="Detter C."/>
            <person name="Tapia R."/>
            <person name="Han C."/>
            <person name="Goodwin L."/>
            <person name="Pitluck S."/>
            <person name="Liolios K."/>
            <person name="Ivanova N."/>
            <person name="Mavromatis K."/>
            <person name="Pati A."/>
            <person name="Chen A."/>
            <person name="Palaniappan K."/>
            <person name="Land M."/>
            <person name="Hauser L."/>
            <person name="Chang Y.J."/>
            <person name="Jeffries C.D."/>
            <person name="Rohde M."/>
            <person name="Pukall R."/>
            <person name="Sikorski J."/>
            <person name="Goker M."/>
            <person name="Woyke T."/>
            <person name="Bristow J."/>
            <person name="Eisen J.A."/>
            <person name="Markowitz V."/>
            <person name="Hugenholtz P."/>
            <person name="Kyrpides N.C."/>
            <person name="Klenk H.P."/>
            <person name="Lapidus A."/>
        </authorList>
    </citation>
    <scope>NUCLEOTIDE SEQUENCE [LARGE SCALE GENOMIC DNA]</scope>
    <source>
        <strain evidence="3">ATCC 23552 / DSM 43043 / JCM 3097 / NBRC 12989 / 7 KIP</strain>
    </source>
</reference>
<dbReference type="AlphaFoldDB" id="E6SEV5"/>
<dbReference type="PROSITE" id="PS51318">
    <property type="entry name" value="TAT"/>
    <property type="match status" value="1"/>
</dbReference>
<evidence type="ECO:0008006" key="4">
    <source>
        <dbReference type="Google" id="ProtNLM"/>
    </source>
</evidence>
<evidence type="ECO:0000313" key="3">
    <source>
        <dbReference type="Proteomes" id="UP000008914"/>
    </source>
</evidence>